<dbReference type="EMBL" id="WHLY01000002">
    <property type="protein sequence ID" value="MPR32386.1"/>
    <property type="molecule type" value="Genomic_DNA"/>
</dbReference>
<accession>A0A7C9F4R6</accession>
<proteinExistence type="predicted"/>
<keyword evidence="2" id="KW-0812">Transmembrane</keyword>
<dbReference type="AlphaFoldDB" id="A0A7C9F4R6"/>
<keyword evidence="2" id="KW-1133">Transmembrane helix</keyword>
<sequence length="124" mass="13819">MEQPPQNQNLTPQQSDTNTASELFRLFMEMNLAKAESELEFDKLRIELEKARLEAEQKTELQNKLYGWGLVVMAMAAYTALLWYGKASEGYGVLITAIVTSALSGIFKGIVGRKRKGSGTDVEN</sequence>
<organism evidence="3 4">
    <name type="scientific">Salmonirosea aquatica</name>
    <dbReference type="NCBI Taxonomy" id="2654236"/>
    <lineage>
        <taxon>Bacteria</taxon>
        <taxon>Pseudomonadati</taxon>
        <taxon>Bacteroidota</taxon>
        <taxon>Cytophagia</taxon>
        <taxon>Cytophagales</taxon>
        <taxon>Spirosomataceae</taxon>
        <taxon>Salmonirosea</taxon>
    </lineage>
</organism>
<dbReference type="RefSeq" id="WP_152756796.1">
    <property type="nucleotide sequence ID" value="NZ_WHLY01000002.1"/>
</dbReference>
<evidence type="ECO:0000313" key="3">
    <source>
        <dbReference type="EMBL" id="MPR32386.1"/>
    </source>
</evidence>
<reference evidence="3 4" key="1">
    <citation type="submission" date="2019-10" db="EMBL/GenBank/DDBJ databases">
        <title>Draft Genome Sequence of Cytophagaceae sp. SJW1-29.</title>
        <authorList>
            <person name="Choi A."/>
        </authorList>
    </citation>
    <scope>NUCLEOTIDE SEQUENCE [LARGE SCALE GENOMIC DNA]</scope>
    <source>
        <strain evidence="3 4">SJW1-29</strain>
    </source>
</reference>
<evidence type="ECO:0000256" key="2">
    <source>
        <dbReference type="SAM" id="Phobius"/>
    </source>
</evidence>
<keyword evidence="1" id="KW-0175">Coiled coil</keyword>
<feature type="coiled-coil region" evidence="1">
    <location>
        <begin position="32"/>
        <end position="61"/>
    </location>
</feature>
<gene>
    <name evidence="3" type="ORF">GBK04_03250</name>
</gene>
<feature type="transmembrane region" description="Helical" evidence="2">
    <location>
        <begin position="91"/>
        <end position="111"/>
    </location>
</feature>
<evidence type="ECO:0008006" key="5">
    <source>
        <dbReference type="Google" id="ProtNLM"/>
    </source>
</evidence>
<dbReference type="Proteomes" id="UP000479293">
    <property type="component" value="Unassembled WGS sequence"/>
</dbReference>
<name>A0A7C9F4R6_9BACT</name>
<feature type="transmembrane region" description="Helical" evidence="2">
    <location>
        <begin position="65"/>
        <end position="85"/>
    </location>
</feature>
<keyword evidence="4" id="KW-1185">Reference proteome</keyword>
<evidence type="ECO:0000313" key="4">
    <source>
        <dbReference type="Proteomes" id="UP000479293"/>
    </source>
</evidence>
<evidence type="ECO:0000256" key="1">
    <source>
        <dbReference type="SAM" id="Coils"/>
    </source>
</evidence>
<protein>
    <recommendedName>
        <fullName evidence="5">DUF2335 domain-containing protein</fullName>
    </recommendedName>
</protein>
<comment type="caution">
    <text evidence="3">The sequence shown here is derived from an EMBL/GenBank/DDBJ whole genome shotgun (WGS) entry which is preliminary data.</text>
</comment>
<keyword evidence="2" id="KW-0472">Membrane</keyword>